<comment type="subcellular location">
    <subcellularLocation>
        <location evidence="1">Nucleus</location>
    </subcellularLocation>
</comment>
<evidence type="ECO:0000256" key="4">
    <source>
        <dbReference type="ARBA" id="ARBA00022491"/>
    </source>
</evidence>
<protein>
    <recommendedName>
        <fullName evidence="3">histone deacetylase</fullName>
        <ecNumber evidence="3">3.5.1.98</ecNumber>
    </recommendedName>
</protein>
<feature type="domain" description="Histone deacetylase" evidence="11">
    <location>
        <begin position="41"/>
        <end position="124"/>
    </location>
</feature>
<name>W4G3Z9_APHAT</name>
<keyword evidence="4" id="KW-0678">Repressor</keyword>
<dbReference type="GO" id="GO:0141221">
    <property type="term" value="F:histone deacetylase activity, hydrolytic mechanism"/>
    <property type="evidence" value="ECO:0007669"/>
    <property type="project" value="UniProtKB-EC"/>
</dbReference>
<keyword evidence="8" id="KW-0804">Transcription</keyword>
<dbReference type="Pfam" id="PF00850">
    <property type="entry name" value="Hist_deacetyl"/>
    <property type="match status" value="1"/>
</dbReference>
<evidence type="ECO:0000259" key="11">
    <source>
        <dbReference type="Pfam" id="PF00850"/>
    </source>
</evidence>
<comment type="similarity">
    <text evidence="2">Belongs to the histone deacetylase family. HD type 2 subfamily.</text>
</comment>
<dbReference type="EMBL" id="KI913147">
    <property type="protein sequence ID" value="ETV73759.1"/>
    <property type="molecule type" value="Genomic_DNA"/>
</dbReference>
<accession>W4G3Z9</accession>
<dbReference type="InterPro" id="IPR037138">
    <property type="entry name" value="His_deacetylse_dom_sf"/>
</dbReference>
<dbReference type="GO" id="GO:0000118">
    <property type="term" value="C:histone deacetylase complex"/>
    <property type="evidence" value="ECO:0007669"/>
    <property type="project" value="TreeGrafter"/>
</dbReference>
<evidence type="ECO:0000256" key="2">
    <source>
        <dbReference type="ARBA" id="ARBA00007738"/>
    </source>
</evidence>
<dbReference type="Gene3D" id="3.40.800.20">
    <property type="entry name" value="Histone deacetylase domain"/>
    <property type="match status" value="1"/>
</dbReference>
<dbReference type="SUPFAM" id="SSF52768">
    <property type="entry name" value="Arginase/deacetylase"/>
    <property type="match status" value="1"/>
</dbReference>
<dbReference type="AlphaFoldDB" id="W4G3Z9"/>
<evidence type="ECO:0000256" key="7">
    <source>
        <dbReference type="ARBA" id="ARBA00023015"/>
    </source>
</evidence>
<dbReference type="GO" id="GO:0005737">
    <property type="term" value="C:cytoplasm"/>
    <property type="evidence" value="ECO:0007669"/>
    <property type="project" value="TreeGrafter"/>
</dbReference>
<dbReference type="OrthoDB" id="424012at2759"/>
<dbReference type="RefSeq" id="XP_009836695.1">
    <property type="nucleotide sequence ID" value="XM_009838393.1"/>
</dbReference>
<dbReference type="EC" id="3.5.1.98" evidence="3"/>
<feature type="region of interest" description="Disordered" evidence="10">
    <location>
        <begin position="1"/>
        <end position="26"/>
    </location>
</feature>
<evidence type="ECO:0000256" key="5">
    <source>
        <dbReference type="ARBA" id="ARBA00022801"/>
    </source>
</evidence>
<dbReference type="VEuPathDB" id="FungiDB:H257_11453"/>
<keyword evidence="7" id="KW-0805">Transcription regulation</keyword>
<reference evidence="12" key="1">
    <citation type="submission" date="2013-12" db="EMBL/GenBank/DDBJ databases">
        <title>The Genome Sequence of Aphanomyces astaci APO3.</title>
        <authorList>
            <consortium name="The Broad Institute Genomics Platform"/>
            <person name="Russ C."/>
            <person name="Tyler B."/>
            <person name="van West P."/>
            <person name="Dieguez-Uribeondo J."/>
            <person name="Young S.K."/>
            <person name="Zeng Q."/>
            <person name="Gargeya S."/>
            <person name="Fitzgerald M."/>
            <person name="Abouelleil A."/>
            <person name="Alvarado L."/>
            <person name="Chapman S.B."/>
            <person name="Gainer-Dewar J."/>
            <person name="Goldberg J."/>
            <person name="Griggs A."/>
            <person name="Gujja S."/>
            <person name="Hansen M."/>
            <person name="Howarth C."/>
            <person name="Imamovic A."/>
            <person name="Ireland A."/>
            <person name="Larimer J."/>
            <person name="McCowan C."/>
            <person name="Murphy C."/>
            <person name="Pearson M."/>
            <person name="Poon T.W."/>
            <person name="Priest M."/>
            <person name="Roberts A."/>
            <person name="Saif S."/>
            <person name="Shea T."/>
            <person name="Sykes S."/>
            <person name="Wortman J."/>
            <person name="Nusbaum C."/>
            <person name="Birren B."/>
        </authorList>
    </citation>
    <scope>NUCLEOTIDE SEQUENCE [LARGE SCALE GENOMIC DNA]</scope>
    <source>
        <strain evidence="12">APO3</strain>
    </source>
</reference>
<organism evidence="12">
    <name type="scientific">Aphanomyces astaci</name>
    <name type="common">Crayfish plague agent</name>
    <dbReference type="NCBI Taxonomy" id="112090"/>
    <lineage>
        <taxon>Eukaryota</taxon>
        <taxon>Sar</taxon>
        <taxon>Stramenopiles</taxon>
        <taxon>Oomycota</taxon>
        <taxon>Saprolegniomycetes</taxon>
        <taxon>Saprolegniales</taxon>
        <taxon>Verrucalvaceae</taxon>
        <taxon>Aphanomyces</taxon>
    </lineage>
</organism>
<sequence>MGKPRDEMVIPWPSGGDRPLGQASKTSLVPNGEDAGDWAQFSPGANETCLLVDGVLALVDAVVDRYVACGYALVRPPGHDALQDMGFCNFNSIGITEHYLLQTYPSSIRKVVIVDYDVCHGNGT</sequence>
<evidence type="ECO:0000256" key="9">
    <source>
        <dbReference type="ARBA" id="ARBA00023242"/>
    </source>
</evidence>
<keyword evidence="9" id="KW-0539">Nucleus</keyword>
<gene>
    <name evidence="12" type="ORF">H257_11453</name>
</gene>
<keyword evidence="6" id="KW-0156">Chromatin regulator</keyword>
<evidence type="ECO:0000313" key="12">
    <source>
        <dbReference type="EMBL" id="ETV73759.1"/>
    </source>
</evidence>
<keyword evidence="5" id="KW-0378">Hydrolase</keyword>
<evidence type="ECO:0000256" key="6">
    <source>
        <dbReference type="ARBA" id="ARBA00022853"/>
    </source>
</evidence>
<dbReference type="PANTHER" id="PTHR10625:SF5">
    <property type="entry name" value="HISTONE DEACETYLASE"/>
    <property type="match status" value="1"/>
</dbReference>
<evidence type="ECO:0000256" key="3">
    <source>
        <dbReference type="ARBA" id="ARBA00012111"/>
    </source>
</evidence>
<evidence type="ECO:0000256" key="8">
    <source>
        <dbReference type="ARBA" id="ARBA00023163"/>
    </source>
</evidence>
<dbReference type="InterPro" id="IPR023801">
    <property type="entry name" value="His_deacetylse_dom"/>
</dbReference>
<dbReference type="PANTHER" id="PTHR10625">
    <property type="entry name" value="HISTONE DEACETYLASE HDAC1-RELATED"/>
    <property type="match status" value="1"/>
</dbReference>
<dbReference type="GO" id="GO:0040029">
    <property type="term" value="P:epigenetic regulation of gene expression"/>
    <property type="evidence" value="ECO:0007669"/>
    <property type="project" value="TreeGrafter"/>
</dbReference>
<dbReference type="GeneID" id="20813449"/>
<proteinExistence type="inferred from homology"/>
<dbReference type="InterPro" id="IPR023696">
    <property type="entry name" value="Ureohydrolase_dom_sf"/>
</dbReference>
<dbReference type="STRING" id="112090.W4G3Z9"/>
<evidence type="ECO:0000256" key="1">
    <source>
        <dbReference type="ARBA" id="ARBA00004123"/>
    </source>
</evidence>
<evidence type="ECO:0000256" key="10">
    <source>
        <dbReference type="SAM" id="MobiDB-lite"/>
    </source>
</evidence>